<dbReference type="RefSeq" id="WP_326455148.1">
    <property type="nucleotide sequence ID" value="NZ_JAYMFH010000018.1"/>
</dbReference>
<comment type="caution">
    <text evidence="1">The sequence shown here is derived from an EMBL/GenBank/DDBJ whole genome shotgun (WGS) entry which is preliminary data.</text>
</comment>
<evidence type="ECO:0000313" key="2">
    <source>
        <dbReference type="Proteomes" id="UP001343724"/>
    </source>
</evidence>
<evidence type="ECO:0008006" key="3">
    <source>
        <dbReference type="Google" id="ProtNLM"/>
    </source>
</evidence>
<proteinExistence type="predicted"/>
<name>A0ABU6J1P8_9ACTN</name>
<gene>
    <name evidence="1" type="ORF">VJ920_10945</name>
</gene>
<organism evidence="1 2">
    <name type="scientific">Adlercreutzia shanghongiae</name>
    <dbReference type="NCBI Taxonomy" id="3111773"/>
    <lineage>
        <taxon>Bacteria</taxon>
        <taxon>Bacillati</taxon>
        <taxon>Actinomycetota</taxon>
        <taxon>Coriobacteriia</taxon>
        <taxon>Eggerthellales</taxon>
        <taxon>Eggerthellaceae</taxon>
        <taxon>Adlercreutzia</taxon>
    </lineage>
</organism>
<dbReference type="InterPro" id="IPR036280">
    <property type="entry name" value="Multihaem_cyt_sf"/>
</dbReference>
<keyword evidence="2" id="KW-1185">Reference proteome</keyword>
<evidence type="ECO:0000313" key="1">
    <source>
        <dbReference type="EMBL" id="MEC4295820.1"/>
    </source>
</evidence>
<dbReference type="EMBL" id="JAYMFH010000018">
    <property type="protein sequence ID" value="MEC4295820.1"/>
    <property type="molecule type" value="Genomic_DNA"/>
</dbReference>
<sequence length="166" mass="17396">MSDTGSDGAEVATASAWSADLDCAACHGAEAESAAAATCAAGFHMTSQDFQCTTCHADEAGLTEAHGDMTGKAPKKLKKTSVDAALCETCHDSASLAEATASSTVLTDDQSTTINPHDVPENAEHEAHTCLDCHSGHREDNVEETARDFCVGCHHENVYECHTCHE</sequence>
<accession>A0ABU6J1P8</accession>
<protein>
    <recommendedName>
        <fullName evidence="3">Tetrahaem cytochrome domain-containing protein</fullName>
    </recommendedName>
</protein>
<reference evidence="1 2" key="1">
    <citation type="submission" date="2024-01" db="EMBL/GenBank/DDBJ databases">
        <title>novel species in genus Adlercreutzia.</title>
        <authorList>
            <person name="Liu X."/>
        </authorList>
    </citation>
    <scope>NUCLEOTIDE SEQUENCE [LARGE SCALE GENOMIC DNA]</scope>
    <source>
        <strain evidence="1 2">R22</strain>
    </source>
</reference>
<dbReference type="Proteomes" id="UP001343724">
    <property type="component" value="Unassembled WGS sequence"/>
</dbReference>
<dbReference type="SUPFAM" id="SSF48695">
    <property type="entry name" value="Multiheme cytochromes"/>
    <property type="match status" value="1"/>
</dbReference>